<evidence type="ECO:0000313" key="2">
    <source>
        <dbReference type="EMBL" id="PDS24213.1"/>
    </source>
</evidence>
<dbReference type="InterPro" id="IPR011256">
    <property type="entry name" value="Reg_factor_effector_dom_sf"/>
</dbReference>
<comment type="caution">
    <text evidence="2">The sequence shown here is derived from an EMBL/GenBank/DDBJ whole genome shotgun (WGS) entry which is preliminary data.</text>
</comment>
<sequence>MSKKQIILSVFLLFTLFIIWYFGFKKSDYVITFKEKAATGTVFQGILEWTATRQKNQGEVYVIKERNNFDFIKQEMTYNGKTLEYTWELTSLNDTLTAISVGISDKEHSFYNKLTAPFLDTPFKVEQVTKIKELKQGLEEHLKNFKVKFDYEGKSEEVFVAYIHLESVLQEKAQTMIGNDAIITGYLHQNNIKIIGKPYLEIEKWDLDKETLSFNYCFPIDKNSPYIENKAVKFKKIPSIKGLKATYYGNYRTSDRGWFAILDYAKKNNIKLDLKPIEHFMNNPFNGGQEIEWQTHILIPFAK</sequence>
<evidence type="ECO:0000256" key="1">
    <source>
        <dbReference type="SAM" id="Phobius"/>
    </source>
</evidence>
<proteinExistence type="predicted"/>
<keyword evidence="1" id="KW-0812">Transmembrane</keyword>
<dbReference type="RefSeq" id="WP_014083139.1">
    <property type="nucleotide sequence ID" value="NZ_CBCSFI010000024.1"/>
</dbReference>
<name>A0A2H3KV07_9FLAO</name>
<dbReference type="OMA" id="DRAWYAL"/>
<accession>A0A2H3KV07</accession>
<dbReference type="AlphaFoldDB" id="A0A2H3KV07"/>
<keyword evidence="1" id="KW-0472">Membrane</keyword>
<dbReference type="Proteomes" id="UP000220828">
    <property type="component" value="Unassembled WGS sequence"/>
</dbReference>
<gene>
    <name evidence="2" type="ORF">B0A77_08745</name>
</gene>
<dbReference type="Gene3D" id="3.20.80.10">
    <property type="entry name" value="Regulatory factor, effector binding domain"/>
    <property type="match status" value="1"/>
</dbReference>
<dbReference type="SUPFAM" id="SSF55136">
    <property type="entry name" value="Probable bacterial effector-binding domain"/>
    <property type="match status" value="1"/>
</dbReference>
<evidence type="ECO:0000313" key="3">
    <source>
        <dbReference type="Proteomes" id="UP000220828"/>
    </source>
</evidence>
<evidence type="ECO:0008006" key="4">
    <source>
        <dbReference type="Google" id="ProtNLM"/>
    </source>
</evidence>
<dbReference type="EMBL" id="PCMW01000046">
    <property type="protein sequence ID" value="PDS24213.1"/>
    <property type="molecule type" value="Genomic_DNA"/>
</dbReference>
<feature type="transmembrane region" description="Helical" evidence="1">
    <location>
        <begin position="6"/>
        <end position="24"/>
    </location>
</feature>
<protein>
    <recommendedName>
        <fullName evidence="4">Effector-binding domain-containing protein</fullName>
    </recommendedName>
</protein>
<reference evidence="2 3" key="1">
    <citation type="submission" date="2017-09" db="EMBL/GenBank/DDBJ databases">
        <title>Whole genomes of Flavobacteriaceae.</title>
        <authorList>
            <person name="Stine C."/>
            <person name="Li C."/>
            <person name="Tadesse D."/>
        </authorList>
    </citation>
    <scope>NUCLEOTIDE SEQUENCE [LARGE SCALE GENOMIC DNA]</scope>
    <source>
        <strain evidence="2 3">ATCC 35036</strain>
    </source>
</reference>
<dbReference type="OrthoDB" id="1421367at2"/>
<organism evidence="2 3">
    <name type="scientific">Flavobacterium branchiophilum</name>
    <dbReference type="NCBI Taxonomy" id="55197"/>
    <lineage>
        <taxon>Bacteria</taxon>
        <taxon>Pseudomonadati</taxon>
        <taxon>Bacteroidota</taxon>
        <taxon>Flavobacteriia</taxon>
        <taxon>Flavobacteriales</taxon>
        <taxon>Flavobacteriaceae</taxon>
        <taxon>Flavobacterium</taxon>
    </lineage>
</organism>
<keyword evidence="1" id="KW-1133">Transmembrane helix</keyword>